<feature type="non-terminal residue" evidence="2">
    <location>
        <position position="156"/>
    </location>
</feature>
<protein>
    <submittedName>
        <fullName evidence="2">Uncharacterized protein</fullName>
    </submittedName>
</protein>
<dbReference type="HOGENOM" id="CLU_1690920_0_0_1"/>
<evidence type="ECO:0000313" key="2">
    <source>
        <dbReference type="EMBL" id="KDQ13748.1"/>
    </source>
</evidence>
<keyword evidence="3" id="KW-1185">Reference proteome</keyword>
<feature type="region of interest" description="Disordered" evidence="1">
    <location>
        <begin position="43"/>
        <end position="69"/>
    </location>
</feature>
<accession>A0A067MDB0</accession>
<reference evidence="3" key="1">
    <citation type="journal article" date="2014" name="Proc. Natl. Acad. Sci. U.S.A.">
        <title>Extensive sampling of basidiomycete genomes demonstrates inadequacy of the white-rot/brown-rot paradigm for wood decay fungi.</title>
        <authorList>
            <person name="Riley R."/>
            <person name="Salamov A.A."/>
            <person name="Brown D.W."/>
            <person name="Nagy L.G."/>
            <person name="Floudas D."/>
            <person name="Held B.W."/>
            <person name="Levasseur A."/>
            <person name="Lombard V."/>
            <person name="Morin E."/>
            <person name="Otillar R."/>
            <person name="Lindquist E.A."/>
            <person name="Sun H."/>
            <person name="LaButti K.M."/>
            <person name="Schmutz J."/>
            <person name="Jabbour D."/>
            <person name="Luo H."/>
            <person name="Baker S.E."/>
            <person name="Pisabarro A.G."/>
            <person name="Walton J.D."/>
            <person name="Blanchette R.A."/>
            <person name="Henrissat B."/>
            <person name="Martin F."/>
            <person name="Cullen D."/>
            <person name="Hibbett D.S."/>
            <person name="Grigoriev I.V."/>
        </authorList>
    </citation>
    <scope>NUCLEOTIDE SEQUENCE [LARGE SCALE GENOMIC DNA]</scope>
    <source>
        <strain evidence="3">FD-172 SS1</strain>
    </source>
</reference>
<dbReference type="EMBL" id="KL198041">
    <property type="protein sequence ID" value="KDQ13748.1"/>
    <property type="molecule type" value="Genomic_DNA"/>
</dbReference>
<dbReference type="AlphaFoldDB" id="A0A067MDB0"/>
<evidence type="ECO:0000256" key="1">
    <source>
        <dbReference type="SAM" id="MobiDB-lite"/>
    </source>
</evidence>
<sequence>MSTSSHTLLPSGFTKLTGRENWDIWQRQLDAWTMMNSLRGHVISSGEPGALPRPSPSTGSGGGVTNQTSLDEWDKGDGKVLGMMMLTTTQALQHQFDLSKTALQNFTALKAVYGTAGTIRTFMDYREVFDYKFTESKSFALQIDELEVIQLRLEAS</sequence>
<dbReference type="Proteomes" id="UP000027195">
    <property type="component" value="Unassembled WGS sequence"/>
</dbReference>
<organism evidence="2 3">
    <name type="scientific">Botryobasidium botryosum (strain FD-172 SS1)</name>
    <dbReference type="NCBI Taxonomy" id="930990"/>
    <lineage>
        <taxon>Eukaryota</taxon>
        <taxon>Fungi</taxon>
        <taxon>Dikarya</taxon>
        <taxon>Basidiomycota</taxon>
        <taxon>Agaricomycotina</taxon>
        <taxon>Agaricomycetes</taxon>
        <taxon>Cantharellales</taxon>
        <taxon>Botryobasidiaceae</taxon>
        <taxon>Botryobasidium</taxon>
    </lineage>
</organism>
<proteinExistence type="predicted"/>
<dbReference type="InParanoid" id="A0A067MDB0"/>
<evidence type="ECO:0000313" key="3">
    <source>
        <dbReference type="Proteomes" id="UP000027195"/>
    </source>
</evidence>
<gene>
    <name evidence="2" type="ORF">BOTBODRAFT_175183</name>
</gene>
<name>A0A067MDB0_BOTB1</name>